<dbReference type="InterPro" id="IPR004045">
    <property type="entry name" value="Glutathione_S-Trfase_N"/>
</dbReference>
<comment type="catalytic activity">
    <reaction evidence="15">
        <text>prostaglandin H2 = (12S)-hydroxy-(5Z,8E,10E)-heptadecatrienoate + malonaldehyde</text>
        <dbReference type="Rhea" id="RHEA:48644"/>
        <dbReference type="ChEBI" id="CHEBI:57405"/>
        <dbReference type="ChEBI" id="CHEBI:90694"/>
        <dbReference type="ChEBI" id="CHEBI:566274"/>
    </reaction>
    <physiologicalReaction direction="left-to-right" evidence="15">
        <dbReference type="Rhea" id="RHEA:48645"/>
    </physiologicalReaction>
</comment>
<keyword evidence="14" id="KW-0413">Isomerase</keyword>
<dbReference type="Proteomes" id="UP001491310">
    <property type="component" value="Unassembled WGS sequence"/>
</dbReference>
<keyword evidence="12" id="KW-0472">Membrane</keyword>
<evidence type="ECO:0000256" key="15">
    <source>
        <dbReference type="ARBA" id="ARBA00023930"/>
    </source>
</evidence>
<reference evidence="21 22" key="1">
    <citation type="journal article" date="2024" name="Nat. Commun.">
        <title>Phylogenomics reveals the evolutionary origins of lichenization in chlorophyte algae.</title>
        <authorList>
            <person name="Puginier C."/>
            <person name="Libourel C."/>
            <person name="Otte J."/>
            <person name="Skaloud P."/>
            <person name="Haon M."/>
            <person name="Grisel S."/>
            <person name="Petersen M."/>
            <person name="Berrin J.G."/>
            <person name="Delaux P.M."/>
            <person name="Dal Grande F."/>
            <person name="Keller J."/>
        </authorList>
    </citation>
    <scope>NUCLEOTIDE SEQUENCE [LARGE SCALE GENOMIC DNA]</scope>
    <source>
        <strain evidence="21 22">SAG 216-7</strain>
    </source>
</reference>
<keyword evidence="5" id="KW-0644">Prostaglandin metabolism</keyword>
<keyword evidence="9" id="KW-0276">Fatty acid metabolism</keyword>
<evidence type="ECO:0000256" key="11">
    <source>
        <dbReference type="ARBA" id="ARBA00023098"/>
    </source>
</evidence>
<dbReference type="Gene3D" id="1.20.1050.10">
    <property type="match status" value="1"/>
</dbReference>
<comment type="similarity">
    <text evidence="2">Belongs to the GST superfamily.</text>
</comment>
<dbReference type="Pfam" id="PF13417">
    <property type="entry name" value="GST_N_3"/>
    <property type="match status" value="1"/>
</dbReference>
<keyword evidence="7" id="KW-0643">Prostaglandin biosynthesis</keyword>
<evidence type="ECO:0000256" key="19">
    <source>
        <dbReference type="SAM" id="MobiDB-lite"/>
    </source>
</evidence>
<dbReference type="Gene3D" id="3.40.30.10">
    <property type="entry name" value="Glutaredoxin"/>
    <property type="match status" value="1"/>
</dbReference>
<dbReference type="InterPro" id="IPR011767">
    <property type="entry name" value="GLR_AS"/>
</dbReference>
<comment type="pathway">
    <text evidence="1">Lipid metabolism; prostaglandin biosynthesis.</text>
</comment>
<comment type="subcellular location">
    <subcellularLocation>
        <location evidence="18">Endomembrane system</location>
        <topology evidence="18">Single-pass membrane protein</topology>
    </subcellularLocation>
</comment>
<dbReference type="InterPro" id="IPR036249">
    <property type="entry name" value="Thioredoxin-like_sf"/>
</dbReference>
<evidence type="ECO:0000256" key="2">
    <source>
        <dbReference type="ARBA" id="ARBA00007409"/>
    </source>
</evidence>
<feature type="region of interest" description="Disordered" evidence="19">
    <location>
        <begin position="125"/>
        <end position="165"/>
    </location>
</feature>
<keyword evidence="6" id="KW-0444">Lipid biosynthesis</keyword>
<accession>A0ABR2YSD9</accession>
<evidence type="ECO:0000313" key="22">
    <source>
        <dbReference type="Proteomes" id="UP001491310"/>
    </source>
</evidence>
<keyword evidence="13" id="KW-0275">Fatty acid biosynthesis</keyword>
<dbReference type="PANTHER" id="PTHR12782:SF5">
    <property type="entry name" value="PROSTAGLANDIN E SYNTHASE 2"/>
    <property type="match status" value="1"/>
</dbReference>
<evidence type="ECO:0000256" key="5">
    <source>
        <dbReference type="ARBA" id="ARBA00022501"/>
    </source>
</evidence>
<dbReference type="EMBL" id="JALJOT010000006">
    <property type="protein sequence ID" value="KAK9909946.1"/>
    <property type="molecule type" value="Genomic_DNA"/>
</dbReference>
<evidence type="ECO:0000256" key="13">
    <source>
        <dbReference type="ARBA" id="ARBA00023160"/>
    </source>
</evidence>
<proteinExistence type="inferred from homology"/>
<evidence type="ECO:0000256" key="4">
    <source>
        <dbReference type="ARBA" id="ARBA00019474"/>
    </source>
</evidence>
<dbReference type="InterPro" id="IPR040079">
    <property type="entry name" value="Glutathione_S-Trfase"/>
</dbReference>
<keyword evidence="8" id="KW-0812">Transmembrane</keyword>
<evidence type="ECO:0000256" key="1">
    <source>
        <dbReference type="ARBA" id="ARBA00004702"/>
    </source>
</evidence>
<evidence type="ECO:0000256" key="14">
    <source>
        <dbReference type="ARBA" id="ARBA00023235"/>
    </source>
</evidence>
<feature type="compositionally biased region" description="Polar residues" evidence="19">
    <location>
        <begin position="125"/>
        <end position="135"/>
    </location>
</feature>
<comment type="catalytic activity">
    <reaction evidence="16">
        <text>prostaglandin H2 = prostaglandin E2</text>
        <dbReference type="Rhea" id="RHEA:12893"/>
        <dbReference type="ChEBI" id="CHEBI:57405"/>
        <dbReference type="ChEBI" id="CHEBI:606564"/>
        <dbReference type="EC" id="5.3.99.3"/>
    </reaction>
    <physiologicalReaction direction="left-to-right" evidence="16">
        <dbReference type="Rhea" id="RHEA:12894"/>
    </physiologicalReaction>
</comment>
<evidence type="ECO:0000256" key="9">
    <source>
        <dbReference type="ARBA" id="ARBA00022832"/>
    </source>
</evidence>
<dbReference type="SUPFAM" id="SSF52833">
    <property type="entry name" value="Thioredoxin-like"/>
    <property type="match status" value="1"/>
</dbReference>
<evidence type="ECO:0000256" key="12">
    <source>
        <dbReference type="ARBA" id="ARBA00023136"/>
    </source>
</evidence>
<organism evidence="21 22">
    <name type="scientific">Coccomyxa subellipsoidea</name>
    <dbReference type="NCBI Taxonomy" id="248742"/>
    <lineage>
        <taxon>Eukaryota</taxon>
        <taxon>Viridiplantae</taxon>
        <taxon>Chlorophyta</taxon>
        <taxon>core chlorophytes</taxon>
        <taxon>Trebouxiophyceae</taxon>
        <taxon>Trebouxiophyceae incertae sedis</taxon>
        <taxon>Coccomyxaceae</taxon>
        <taxon>Coccomyxa</taxon>
    </lineage>
</organism>
<dbReference type="CDD" id="cd03197">
    <property type="entry name" value="GST_C_mPGES2"/>
    <property type="match status" value="1"/>
</dbReference>
<evidence type="ECO:0000256" key="16">
    <source>
        <dbReference type="ARBA" id="ARBA00023931"/>
    </source>
</evidence>
<keyword evidence="22" id="KW-1185">Reference proteome</keyword>
<name>A0ABR2YSD9_9CHLO</name>
<protein>
    <recommendedName>
        <fullName evidence="4">Prostaglandin E synthase 2</fullName>
        <ecNumber evidence="3">5.3.99.3</ecNumber>
    </recommendedName>
    <alternativeName>
        <fullName evidence="17">Microsomal prostaglandin E synthase 2</fullName>
    </alternativeName>
</protein>
<gene>
    <name evidence="21" type="ORF">WJX75_009890</name>
</gene>
<dbReference type="InterPro" id="IPR034335">
    <property type="entry name" value="PGES2_C"/>
</dbReference>
<comment type="caution">
    <text evidence="21">The sequence shown here is derived from an EMBL/GenBank/DDBJ whole genome shotgun (WGS) entry which is preliminary data.</text>
</comment>
<evidence type="ECO:0000259" key="20">
    <source>
        <dbReference type="PROSITE" id="PS50404"/>
    </source>
</evidence>
<dbReference type="PANTHER" id="PTHR12782">
    <property type="entry name" value="MICROSOMAL PROSTAGLANDIN E SYNTHASE-2"/>
    <property type="match status" value="1"/>
</dbReference>
<dbReference type="SUPFAM" id="SSF47616">
    <property type="entry name" value="GST C-terminal domain-like"/>
    <property type="match status" value="1"/>
</dbReference>
<evidence type="ECO:0000256" key="18">
    <source>
        <dbReference type="ARBA" id="ARBA00037847"/>
    </source>
</evidence>
<feature type="domain" description="GST N-terminal" evidence="20">
    <location>
        <begin position="50"/>
        <end position="126"/>
    </location>
</feature>
<keyword evidence="10" id="KW-1133">Transmembrane helix</keyword>
<evidence type="ECO:0000256" key="7">
    <source>
        <dbReference type="ARBA" id="ARBA00022585"/>
    </source>
</evidence>
<evidence type="ECO:0000256" key="6">
    <source>
        <dbReference type="ARBA" id="ARBA00022516"/>
    </source>
</evidence>
<evidence type="ECO:0000256" key="8">
    <source>
        <dbReference type="ARBA" id="ARBA00022692"/>
    </source>
</evidence>
<dbReference type="SFLD" id="SFLDG01203">
    <property type="entry name" value="Prostaglandin_E_synthase_like1"/>
    <property type="match status" value="1"/>
</dbReference>
<dbReference type="SFLD" id="SFLDS00019">
    <property type="entry name" value="Glutathione_Transferase_(cytos"/>
    <property type="match status" value="1"/>
</dbReference>
<dbReference type="PROSITE" id="PS50404">
    <property type="entry name" value="GST_NTER"/>
    <property type="match status" value="1"/>
</dbReference>
<dbReference type="PROSITE" id="PS51354">
    <property type="entry name" value="GLUTAREDOXIN_2"/>
    <property type="match status" value="1"/>
</dbReference>
<dbReference type="PROSITE" id="PS00195">
    <property type="entry name" value="GLUTAREDOXIN_1"/>
    <property type="match status" value="1"/>
</dbReference>
<dbReference type="EC" id="5.3.99.3" evidence="3"/>
<dbReference type="SFLD" id="SFLDG01182">
    <property type="entry name" value="Prostaglandin_E_synthase_like"/>
    <property type="match status" value="1"/>
</dbReference>
<evidence type="ECO:0000256" key="17">
    <source>
        <dbReference type="ARBA" id="ARBA00031041"/>
    </source>
</evidence>
<evidence type="ECO:0000256" key="10">
    <source>
        <dbReference type="ARBA" id="ARBA00022989"/>
    </source>
</evidence>
<keyword evidence="11" id="KW-0443">Lipid metabolism</keyword>
<evidence type="ECO:0000256" key="3">
    <source>
        <dbReference type="ARBA" id="ARBA00012203"/>
    </source>
</evidence>
<dbReference type="InterPro" id="IPR036282">
    <property type="entry name" value="Glutathione-S-Trfase_C_sf"/>
</dbReference>
<dbReference type="InterPro" id="IPR034334">
    <property type="entry name" value="PGES2"/>
</dbReference>
<sequence length="314" mass="35682">MAYQVCRLLLRERDLINRQLLPRIITSAAKFSDKAPYLETAPQLQPSLPKEIILYQYEVCPFCCKVKAFLDYHKIPYRTVEVSPLTKKQLKWSDYRKVPVALLDGEPVTDSTAIITRLAAEVAEEQQTSHAQDSPSGWRKLIGGGGRRQGKASQSPPLDGSEQADEERWRRWVDERLVRLLTVNIYRNMRESFQTFDYITASSCNFGFFEREAARVVGAILMWGISGRLKKKYGIEGDVREELYQAANIWTDGLGNRRFHGGAKPDLADLSVFGVIRSITCTDTFMDLMHTTNIGSWYEHMMDAVGNSSRLSAS</sequence>
<evidence type="ECO:0000313" key="21">
    <source>
        <dbReference type="EMBL" id="KAK9909946.1"/>
    </source>
</evidence>